<evidence type="ECO:0000313" key="2">
    <source>
        <dbReference type="Proteomes" id="UP000324222"/>
    </source>
</evidence>
<keyword evidence="2" id="KW-1185">Reference proteome</keyword>
<name>A0A5B7FZ35_PORTR</name>
<dbReference type="AlphaFoldDB" id="A0A5B7FZ35"/>
<gene>
    <name evidence="1" type="ORF">E2C01_044456</name>
</gene>
<sequence length="175" mass="19976">MVTSPKGDSKAGFGVAIFLFQIVFPELLNQKYLMVCTQLHAEYLWINDSQNVVSLLAEQDGSSVQTLKMIGSHSKLDFVMETNKYEFRQQVQLGELNVTPDVKIEDVFTTLHGSDQERYSEVTTRYSLKAIRTYMELDENELALIGVDLLKMRCEDLSGFHLIAIVHSLLKIRVR</sequence>
<comment type="caution">
    <text evidence="1">The sequence shown here is derived from an EMBL/GenBank/DDBJ whole genome shotgun (WGS) entry which is preliminary data.</text>
</comment>
<evidence type="ECO:0000313" key="1">
    <source>
        <dbReference type="EMBL" id="MPC50627.1"/>
    </source>
</evidence>
<protein>
    <submittedName>
        <fullName evidence="1">Uncharacterized protein</fullName>
    </submittedName>
</protein>
<accession>A0A5B7FZ35</accession>
<dbReference type="OrthoDB" id="16120at2759"/>
<dbReference type="EMBL" id="VSRR010009627">
    <property type="protein sequence ID" value="MPC50627.1"/>
    <property type="molecule type" value="Genomic_DNA"/>
</dbReference>
<dbReference type="Proteomes" id="UP000324222">
    <property type="component" value="Unassembled WGS sequence"/>
</dbReference>
<organism evidence="1 2">
    <name type="scientific">Portunus trituberculatus</name>
    <name type="common">Swimming crab</name>
    <name type="synonym">Neptunus trituberculatus</name>
    <dbReference type="NCBI Taxonomy" id="210409"/>
    <lineage>
        <taxon>Eukaryota</taxon>
        <taxon>Metazoa</taxon>
        <taxon>Ecdysozoa</taxon>
        <taxon>Arthropoda</taxon>
        <taxon>Crustacea</taxon>
        <taxon>Multicrustacea</taxon>
        <taxon>Malacostraca</taxon>
        <taxon>Eumalacostraca</taxon>
        <taxon>Eucarida</taxon>
        <taxon>Decapoda</taxon>
        <taxon>Pleocyemata</taxon>
        <taxon>Brachyura</taxon>
        <taxon>Eubrachyura</taxon>
        <taxon>Portunoidea</taxon>
        <taxon>Portunidae</taxon>
        <taxon>Portuninae</taxon>
        <taxon>Portunus</taxon>
    </lineage>
</organism>
<proteinExistence type="predicted"/>
<reference evidence="1 2" key="1">
    <citation type="submission" date="2019-05" db="EMBL/GenBank/DDBJ databases">
        <title>Another draft genome of Portunus trituberculatus and its Hox gene families provides insights of decapod evolution.</title>
        <authorList>
            <person name="Jeong J.-H."/>
            <person name="Song I."/>
            <person name="Kim S."/>
            <person name="Choi T."/>
            <person name="Kim D."/>
            <person name="Ryu S."/>
            <person name="Kim W."/>
        </authorList>
    </citation>
    <scope>NUCLEOTIDE SEQUENCE [LARGE SCALE GENOMIC DNA]</scope>
    <source>
        <tissue evidence="1">Muscle</tissue>
    </source>
</reference>